<comment type="caution">
    <text evidence="2">The sequence shown here is derived from an EMBL/GenBank/DDBJ whole genome shotgun (WGS) entry which is preliminary data.</text>
</comment>
<evidence type="ECO:0000313" key="3">
    <source>
        <dbReference type="Proteomes" id="UP000305883"/>
    </source>
</evidence>
<dbReference type="SUPFAM" id="SSF52777">
    <property type="entry name" value="CoA-dependent acyltransferases"/>
    <property type="match status" value="1"/>
</dbReference>
<protein>
    <submittedName>
        <fullName evidence="2">Fusarin C synthetase</fullName>
    </submittedName>
</protein>
<proteinExistence type="predicted"/>
<accession>A0A4T0WLQ7</accession>
<dbReference type="Proteomes" id="UP000305883">
    <property type="component" value="Unassembled WGS sequence"/>
</dbReference>
<dbReference type="EMBL" id="MWPZ01000001">
    <property type="protein sequence ID" value="TID07760.1"/>
    <property type="molecule type" value="Genomic_DNA"/>
</dbReference>
<reference evidence="2 3" key="1">
    <citation type="journal article" date="2019" name="Genome Biol. Evol.">
        <title>Genomic Plasticity Mediated by Transposable Elements in the Plant Pathogenic Fungus Colletotrichum higginsianum.</title>
        <authorList>
            <person name="Tsushima A."/>
            <person name="Gan P."/>
            <person name="Kumakura N."/>
            <person name="Narusaka M."/>
            <person name="Takano Y."/>
            <person name="Narusaka Y."/>
            <person name="Shirasu K."/>
        </authorList>
    </citation>
    <scope>NUCLEOTIDE SEQUENCE [LARGE SCALE GENOMIC DNA]</scope>
    <source>
        <strain evidence="2 3">MAFF305635-RFP</strain>
    </source>
</reference>
<organism evidence="2 3">
    <name type="scientific">Colletotrichum higginsianum</name>
    <dbReference type="NCBI Taxonomy" id="80884"/>
    <lineage>
        <taxon>Eukaryota</taxon>
        <taxon>Fungi</taxon>
        <taxon>Dikarya</taxon>
        <taxon>Ascomycota</taxon>
        <taxon>Pezizomycotina</taxon>
        <taxon>Sordariomycetes</taxon>
        <taxon>Hypocreomycetidae</taxon>
        <taxon>Glomerellales</taxon>
        <taxon>Glomerellaceae</taxon>
        <taxon>Colletotrichum</taxon>
        <taxon>Colletotrichum destructivum species complex</taxon>
    </lineage>
</organism>
<dbReference type="InterPro" id="IPR023213">
    <property type="entry name" value="CAT-like_dom_sf"/>
</dbReference>
<evidence type="ECO:0000259" key="1">
    <source>
        <dbReference type="Pfam" id="PF00668"/>
    </source>
</evidence>
<evidence type="ECO:0000313" key="2">
    <source>
        <dbReference type="EMBL" id="TID07760.1"/>
    </source>
</evidence>
<name>A0A4T0WLQ7_9PEZI</name>
<dbReference type="GO" id="GO:0003824">
    <property type="term" value="F:catalytic activity"/>
    <property type="evidence" value="ECO:0007669"/>
    <property type="project" value="InterPro"/>
</dbReference>
<dbReference type="InterPro" id="IPR001242">
    <property type="entry name" value="Condensation_dom"/>
</dbReference>
<dbReference type="Gene3D" id="3.30.559.10">
    <property type="entry name" value="Chloramphenicol acetyltransferase-like domain"/>
    <property type="match status" value="1"/>
</dbReference>
<dbReference type="AlphaFoldDB" id="A0A4T0WLQ7"/>
<sequence>MAAVQARDQLASPRIQAQILRQERMSRAKARIWFVSRYLLNQAAYNMGFHYCIARPLNMMRLRHALQATTHYYKCLRMCFSQRVREGRPVQGLLASSAFELEHVAVANKDDFKQAMDKLETRVGYQEG</sequence>
<gene>
    <name evidence="2" type="ORF">CH35J_001722</name>
</gene>
<feature type="domain" description="Condensation" evidence="1">
    <location>
        <begin position="26"/>
        <end position="119"/>
    </location>
</feature>
<dbReference type="Pfam" id="PF00668">
    <property type="entry name" value="Condensation"/>
    <property type="match status" value="1"/>
</dbReference>